<feature type="domain" description="Type II methyltransferase M.Eco57I C-terminal" evidence="9">
    <location>
        <begin position="332"/>
        <end position="524"/>
    </location>
</feature>
<dbReference type="Pfam" id="PF22837">
    <property type="entry name" value="M_Eco57I_C"/>
    <property type="match status" value="1"/>
</dbReference>
<dbReference type="GO" id="GO:0009307">
    <property type="term" value="P:DNA restriction-modification system"/>
    <property type="evidence" value="ECO:0007669"/>
    <property type="project" value="UniProtKB-KW"/>
</dbReference>
<dbReference type="Gene3D" id="3.40.50.150">
    <property type="entry name" value="Vaccinia Virus protein VP39"/>
    <property type="match status" value="1"/>
</dbReference>
<comment type="catalytic activity">
    <reaction evidence="7">
        <text>a 2'-deoxyadenosine in DNA + S-adenosyl-L-methionine = an N(6)-methyl-2'-deoxyadenosine in DNA + S-adenosyl-L-homocysteine + H(+)</text>
        <dbReference type="Rhea" id="RHEA:15197"/>
        <dbReference type="Rhea" id="RHEA-COMP:12418"/>
        <dbReference type="Rhea" id="RHEA-COMP:12419"/>
        <dbReference type="ChEBI" id="CHEBI:15378"/>
        <dbReference type="ChEBI" id="CHEBI:57856"/>
        <dbReference type="ChEBI" id="CHEBI:59789"/>
        <dbReference type="ChEBI" id="CHEBI:90615"/>
        <dbReference type="ChEBI" id="CHEBI:90616"/>
        <dbReference type="EC" id="2.1.1.72"/>
    </reaction>
</comment>
<gene>
    <name evidence="10" type="ORF">YA0853_23770</name>
</gene>
<protein>
    <recommendedName>
        <fullName evidence="2">site-specific DNA-methyltransferase (adenine-specific)</fullName>
        <ecNumber evidence="2">2.1.1.72</ecNumber>
    </recommendedName>
</protein>
<dbReference type="RefSeq" id="WP_074197236.1">
    <property type="nucleotide sequence ID" value="NZ_JAEILH010000040.1"/>
</dbReference>
<evidence type="ECO:0000259" key="9">
    <source>
        <dbReference type="Pfam" id="PF22837"/>
    </source>
</evidence>
<keyword evidence="6" id="KW-0680">Restriction system</keyword>
<proteinExistence type="inferred from homology"/>
<dbReference type="InterPro" id="IPR054520">
    <property type="entry name" value="M_Eco57I_C"/>
</dbReference>
<dbReference type="EC" id="2.1.1.72" evidence="2"/>
<evidence type="ECO:0000256" key="6">
    <source>
        <dbReference type="ARBA" id="ARBA00022747"/>
    </source>
</evidence>
<dbReference type="GO" id="GO:0032259">
    <property type="term" value="P:methylation"/>
    <property type="evidence" value="ECO:0007669"/>
    <property type="project" value="UniProtKB-KW"/>
</dbReference>
<evidence type="ECO:0000256" key="2">
    <source>
        <dbReference type="ARBA" id="ARBA00011900"/>
    </source>
</evidence>
<evidence type="ECO:0000256" key="5">
    <source>
        <dbReference type="ARBA" id="ARBA00022691"/>
    </source>
</evidence>
<name>A0A8I1JF59_9PSED</name>
<dbReference type="PRINTS" id="PR00507">
    <property type="entry name" value="N12N6MTFRASE"/>
</dbReference>
<evidence type="ECO:0000256" key="1">
    <source>
        <dbReference type="ARBA" id="ARBA00006594"/>
    </source>
</evidence>
<keyword evidence="4" id="KW-0808">Transferase</keyword>
<evidence type="ECO:0000313" key="11">
    <source>
        <dbReference type="Proteomes" id="UP000645865"/>
    </source>
</evidence>
<dbReference type="GO" id="GO:0003677">
    <property type="term" value="F:DNA binding"/>
    <property type="evidence" value="ECO:0007669"/>
    <property type="project" value="InterPro"/>
</dbReference>
<dbReference type="InterPro" id="IPR029063">
    <property type="entry name" value="SAM-dependent_MTases_sf"/>
</dbReference>
<comment type="similarity">
    <text evidence="1">Belongs to the N(4)/N(6)-methyltransferase family.</text>
</comment>
<evidence type="ECO:0000259" key="8">
    <source>
        <dbReference type="Pfam" id="PF02384"/>
    </source>
</evidence>
<evidence type="ECO:0000256" key="7">
    <source>
        <dbReference type="ARBA" id="ARBA00047942"/>
    </source>
</evidence>
<dbReference type="InterPro" id="IPR050953">
    <property type="entry name" value="N4_N6_ade-DNA_methylase"/>
</dbReference>
<organism evidence="10 11">
    <name type="scientific">Pseudomonas rhodesiae</name>
    <dbReference type="NCBI Taxonomy" id="76760"/>
    <lineage>
        <taxon>Bacteria</taxon>
        <taxon>Pseudomonadati</taxon>
        <taxon>Pseudomonadota</taxon>
        <taxon>Gammaproteobacteria</taxon>
        <taxon>Pseudomonadales</taxon>
        <taxon>Pseudomonadaceae</taxon>
        <taxon>Pseudomonas</taxon>
    </lineage>
</organism>
<evidence type="ECO:0000313" key="10">
    <source>
        <dbReference type="EMBL" id="MBI6626657.1"/>
    </source>
</evidence>
<sequence length="532" mass="58057">MANQSMTTESDLIAAAIALGATDISGISSAEIDLINDVQPLGKTHAQKLKKEIRAGGDPLGAAFSIIRNADQRRESGATYTPDGIVKAMMAWAVKQPLPDRIVDPGVGSARFLCAAGRRFAKAQLLGLEVDPLAALMARANLAAGGFADRSCIELVDYRSPRSEFKGRTLFIGNPPYVRHHLISPEWKRWLVESAARHNLKASQLAGLHVYFFLATVLHAAPGDSGAFITASEWLDVNYGQLVRDLFLGPLGGQRIIVVEPTATPFPDAATTAAITTFQVGEKPSSVKLRRVKKMADLTDLNGGRPVRRERLEAETRWSRLTHAGRGCPEGFIELGELCRVHRGTVTGANATFIATLDESDIPDRYKLKSITKARELIAAGRVLTDTSSLRCVVDLPDDLDELMAEERVGVERFLARARARGAHEGYVARNRRAWWSVGMRAPAPILATYMARRAPSFVRNAAEARHINIAHGLYPREFLTEAQMLRLVDYLSTGISVLDGRTYAGGLTKFEPGEMERLFIPSPALLAEVTA</sequence>
<dbReference type="SUPFAM" id="SSF53335">
    <property type="entry name" value="S-adenosyl-L-methionine-dependent methyltransferases"/>
    <property type="match status" value="1"/>
</dbReference>
<dbReference type="Pfam" id="PF02384">
    <property type="entry name" value="N6_Mtase"/>
    <property type="match status" value="1"/>
</dbReference>
<reference evidence="10" key="1">
    <citation type="submission" date="2020-12" db="EMBL/GenBank/DDBJ databases">
        <title>Comparative genomic insights into the epidemiology and virulence of plant pathogenic Pseudomonads from Turkey.</title>
        <authorList>
            <person name="Dillon M."/>
            <person name="Ruiz-Bedoya T."/>
            <person name="Bendalovic-Torma C."/>
            <person name="Guttman K.M."/>
            <person name="Kwak H."/>
            <person name="Middleton M.A."/>
            <person name="Wang P.W."/>
            <person name="Horuz S."/>
            <person name="Aysan Y."/>
            <person name="Guttman D.S."/>
        </authorList>
    </citation>
    <scope>NUCLEOTIDE SEQUENCE</scope>
    <source>
        <strain evidence="10">S5_IA_3a</strain>
    </source>
</reference>
<dbReference type="GO" id="GO:0008170">
    <property type="term" value="F:N-methyltransferase activity"/>
    <property type="evidence" value="ECO:0007669"/>
    <property type="project" value="InterPro"/>
</dbReference>
<dbReference type="AlphaFoldDB" id="A0A8I1JF59"/>
<evidence type="ECO:0000256" key="3">
    <source>
        <dbReference type="ARBA" id="ARBA00022603"/>
    </source>
</evidence>
<dbReference type="GO" id="GO:0009007">
    <property type="term" value="F:site-specific DNA-methyltransferase (adenine-specific) activity"/>
    <property type="evidence" value="ECO:0007669"/>
    <property type="project" value="UniProtKB-EC"/>
</dbReference>
<keyword evidence="3 10" id="KW-0489">Methyltransferase</keyword>
<keyword evidence="5" id="KW-0949">S-adenosyl-L-methionine</keyword>
<dbReference type="Proteomes" id="UP000645865">
    <property type="component" value="Unassembled WGS sequence"/>
</dbReference>
<comment type="caution">
    <text evidence="10">The sequence shown here is derived from an EMBL/GenBank/DDBJ whole genome shotgun (WGS) entry which is preliminary data.</text>
</comment>
<accession>A0A8I1JF59</accession>
<dbReference type="PANTHER" id="PTHR33841">
    <property type="entry name" value="DNA METHYLTRANSFERASE YEEA-RELATED"/>
    <property type="match status" value="1"/>
</dbReference>
<dbReference type="EMBL" id="JAEILH010000040">
    <property type="protein sequence ID" value="MBI6626657.1"/>
    <property type="molecule type" value="Genomic_DNA"/>
</dbReference>
<feature type="domain" description="DNA methylase adenine-specific" evidence="8">
    <location>
        <begin position="70"/>
        <end position="181"/>
    </location>
</feature>
<dbReference type="PANTHER" id="PTHR33841:SF5">
    <property type="entry name" value="DNA METHYLASE (MODIFICATION METHYLASE) (METHYLTRANSFERASE)-RELATED"/>
    <property type="match status" value="1"/>
</dbReference>
<dbReference type="InterPro" id="IPR003356">
    <property type="entry name" value="DNA_methylase_A-5"/>
</dbReference>
<evidence type="ECO:0000256" key="4">
    <source>
        <dbReference type="ARBA" id="ARBA00022679"/>
    </source>
</evidence>